<feature type="signal peptide" evidence="1">
    <location>
        <begin position="1"/>
        <end position="20"/>
    </location>
</feature>
<evidence type="ECO:0008006" key="3">
    <source>
        <dbReference type="Google" id="ProtNLM"/>
    </source>
</evidence>
<dbReference type="KEGG" id="fld:ABNE31_14665"/>
<name>A0AAU7MWB1_9FLAO</name>
<organism evidence="2">
    <name type="scientific">Flagellimonas sp. MMG031</name>
    <dbReference type="NCBI Taxonomy" id="3158549"/>
    <lineage>
        <taxon>Bacteria</taxon>
        <taxon>Pseudomonadati</taxon>
        <taxon>Bacteroidota</taxon>
        <taxon>Flavobacteriia</taxon>
        <taxon>Flavobacteriales</taxon>
        <taxon>Flavobacteriaceae</taxon>
        <taxon>Flagellimonas</taxon>
    </lineage>
</organism>
<dbReference type="RefSeq" id="WP_349351667.1">
    <property type="nucleotide sequence ID" value="NZ_CP157804.1"/>
</dbReference>
<gene>
    <name evidence="2" type="ORF">ABNE31_14665</name>
</gene>
<reference evidence="2" key="1">
    <citation type="submission" date="2024-05" db="EMBL/GenBank/DDBJ databases">
        <title>Draft Genome Sequences of Flagellimonas sp. MMG031 and Marinobacter sp. MMG032 Isolated from the dinoflagellate Symbiodinium pilosum.</title>
        <authorList>
            <person name="Shikuma N.J."/>
            <person name="Farrell M.V."/>
        </authorList>
    </citation>
    <scope>NUCLEOTIDE SEQUENCE</scope>
    <source>
        <strain evidence="2">MMG031</strain>
    </source>
</reference>
<dbReference type="EMBL" id="CP157804">
    <property type="protein sequence ID" value="XBQ22838.1"/>
    <property type="molecule type" value="Genomic_DNA"/>
</dbReference>
<dbReference type="InterPro" id="IPR038670">
    <property type="entry name" value="HslJ-like_sf"/>
</dbReference>
<feature type="chain" id="PRO_5043986252" description="Lipocalin-like domain-containing protein" evidence="1">
    <location>
        <begin position="21"/>
        <end position="149"/>
    </location>
</feature>
<evidence type="ECO:0000256" key="1">
    <source>
        <dbReference type="SAM" id="SignalP"/>
    </source>
</evidence>
<accession>A0AAU7MWB1</accession>
<evidence type="ECO:0000313" key="2">
    <source>
        <dbReference type="EMBL" id="XBQ22838.1"/>
    </source>
</evidence>
<keyword evidence="1" id="KW-0732">Signal</keyword>
<dbReference type="AlphaFoldDB" id="A0AAU7MWB1"/>
<protein>
    <recommendedName>
        <fullName evidence="3">Lipocalin-like domain-containing protein</fullName>
    </recommendedName>
</protein>
<proteinExistence type="predicted"/>
<dbReference type="Gene3D" id="2.40.128.270">
    <property type="match status" value="1"/>
</dbReference>
<sequence>MSVRYLAILLMLFFCLGCSDDDVVTNVTLIGSWELVSYFNESTGENINTPNRGDVIRITFKEDEFDGSTARNTFFGEYASGTGSLTFLSLNGTEVAESEWGMRFYQTIASTYDSSREAFIMNYAIDGNILNIGYETSKVMKFKAIRLSR</sequence>